<protein>
    <submittedName>
        <fullName evidence="3">ABC transporter ATP-binding protein</fullName>
    </submittedName>
</protein>
<evidence type="ECO:0000313" key="4">
    <source>
        <dbReference type="Proteomes" id="UP000326641"/>
    </source>
</evidence>
<dbReference type="PANTHER" id="PTHR10566:SF113">
    <property type="entry name" value="PROTEIN ACTIVITY OF BC1 COMPLEX KINASE 7, CHLOROPLASTIC"/>
    <property type="match status" value="1"/>
</dbReference>
<dbReference type="GO" id="GO:0005524">
    <property type="term" value="F:ATP binding"/>
    <property type="evidence" value="ECO:0007669"/>
    <property type="project" value="UniProtKB-KW"/>
</dbReference>
<name>A0A564WEZ8_9PROT</name>
<sequence>MTPLFEPDDEQRKQLAGADHSAEPMVDDDSLAGRIRRYAQVGSTVGGLAARLAGNRLLGLSVDPAAHAVDLKVALGGLKGPLMKVAQILATLPDVMPEEYTRELAQLQTNAPSMGRAFVRRRMVTELGAGWEKKYRAFEHTARAAASLGQVHEAISLDGSKLACKLQYPDMASAVEADLRQLKIAFTIYRQYDRAIDPSNIHAELSARLREELDYRREAKHMALYGRMLSHHPGVHVPEPSLDLSSERLLTMTWLDGEPLMSFVDHHIDMRNTVARNMFHAWYVPFYEYGVLHGDPHLGNYTVRKDGSINLLDFGCVRIFPPEFVGAVIDLYHALRTKDQDLAVKAYETWGFKNLSHNVIEILNQWAGFLYRPLMEDRIQPIQEEGGAMYGAQVAGKVQRELREVGGIAPPREFVLMDRAAIGLGSVFTRLRAEVNWHQLFSQMIEGFNVAAVARRQSEAMAGLDLPAPL</sequence>
<dbReference type="Pfam" id="PF03109">
    <property type="entry name" value="ABC1"/>
    <property type="match status" value="1"/>
</dbReference>
<dbReference type="InterPro" id="IPR050154">
    <property type="entry name" value="UbiB_kinase"/>
</dbReference>
<evidence type="ECO:0000313" key="3">
    <source>
        <dbReference type="EMBL" id="VUX46133.1"/>
    </source>
</evidence>
<dbReference type="EMBL" id="UXAT02000012">
    <property type="protein sequence ID" value="VUX46133.1"/>
    <property type="molecule type" value="Genomic_DNA"/>
</dbReference>
<comment type="similarity">
    <text evidence="1">Belongs to the protein kinase superfamily. ADCK protein kinase family.</text>
</comment>
<proteinExistence type="inferred from homology"/>
<dbReference type="AlphaFoldDB" id="A0A564WEZ8"/>
<reference evidence="3" key="1">
    <citation type="submission" date="2018-11" db="EMBL/GenBank/DDBJ databases">
        <authorList>
            <person name="Onetto C."/>
        </authorList>
    </citation>
    <scope>NUCLEOTIDE SEQUENCE [LARGE SCALE GENOMIC DNA]</scope>
</reference>
<dbReference type="SUPFAM" id="SSF56112">
    <property type="entry name" value="Protein kinase-like (PK-like)"/>
    <property type="match status" value="1"/>
</dbReference>
<evidence type="ECO:0000256" key="1">
    <source>
        <dbReference type="ARBA" id="ARBA00009670"/>
    </source>
</evidence>
<organism evidence="3 4">
    <name type="scientific">Candidatus Defluviicoccus seviourii</name>
    <dbReference type="NCBI Taxonomy" id="2565273"/>
    <lineage>
        <taxon>Bacteria</taxon>
        <taxon>Pseudomonadati</taxon>
        <taxon>Pseudomonadota</taxon>
        <taxon>Alphaproteobacteria</taxon>
        <taxon>Rhodospirillales</taxon>
        <taxon>Rhodospirillaceae</taxon>
        <taxon>Defluviicoccus</taxon>
    </lineage>
</organism>
<accession>A0A564WEZ8</accession>
<dbReference type="CDD" id="cd13970">
    <property type="entry name" value="ABC1_ADCK3"/>
    <property type="match status" value="1"/>
</dbReference>
<feature type="domain" description="ABC1 atypical kinase-like" evidence="2">
    <location>
        <begin position="106"/>
        <end position="344"/>
    </location>
</feature>
<dbReference type="InterPro" id="IPR034646">
    <property type="entry name" value="ADCK3_dom"/>
</dbReference>
<dbReference type="InterPro" id="IPR004147">
    <property type="entry name" value="ABC1_dom"/>
</dbReference>
<keyword evidence="3" id="KW-0547">Nucleotide-binding</keyword>
<evidence type="ECO:0000259" key="2">
    <source>
        <dbReference type="Pfam" id="PF03109"/>
    </source>
</evidence>
<dbReference type="Proteomes" id="UP000326641">
    <property type="component" value="Unassembled WGS sequence"/>
</dbReference>
<keyword evidence="3" id="KW-0067">ATP-binding</keyword>
<keyword evidence="4" id="KW-1185">Reference proteome</keyword>
<gene>
    <name evidence="3" type="ORF">DF3PA_20033</name>
</gene>
<dbReference type="InterPro" id="IPR011009">
    <property type="entry name" value="Kinase-like_dom_sf"/>
</dbReference>
<comment type="caution">
    <text evidence="3">The sequence shown here is derived from an EMBL/GenBank/DDBJ whole genome shotgun (WGS) entry which is preliminary data.</text>
</comment>
<dbReference type="PANTHER" id="PTHR10566">
    <property type="entry name" value="CHAPERONE-ACTIVITY OF BC1 COMPLEX CABC1 -RELATED"/>
    <property type="match status" value="1"/>
</dbReference>